<dbReference type="EMBL" id="ADLN01000035">
    <property type="protein sequence ID" value="EHI60122.1"/>
    <property type="molecule type" value="Genomic_DNA"/>
</dbReference>
<evidence type="ECO:0000256" key="2">
    <source>
        <dbReference type="ARBA" id="ARBA00022448"/>
    </source>
</evidence>
<feature type="transmembrane region" description="Helical" evidence="7">
    <location>
        <begin position="273"/>
        <end position="296"/>
    </location>
</feature>
<keyword evidence="5 7" id="KW-1133">Transmembrane helix</keyword>
<evidence type="ECO:0000256" key="7">
    <source>
        <dbReference type="RuleBase" id="RU363032"/>
    </source>
</evidence>
<protein>
    <recommendedName>
        <fullName evidence="8">ABC transmembrane type-1 domain-containing protein</fullName>
    </recommendedName>
</protein>
<sequence>MIKYIIKRLLLIIPIILGATILVFTIMYFTPGDPAEIILGTDAGRDAIMALRDKMGLNDPYIIRLGRYIVSLCHLDFGDSYMTGLPIFQELMERIPNTLKLSMISILVGVLAGVPLGVNAAVHHGRWQDFLSMIIALLGVSMPGFWLALMLVVIFSVKLNVLPPFGMGGLKYWIMPVLSNCFNGLATQARQSRSSMLDVLYSDYIVMARAKGLPEKEVIWKHALPNAMIPIITVIGGALGHALGGGLVIETVFGIPGVGYYMTTAINQRDYIVVQGCVVILGVVFSLMMLLTDLLLAAVDPRIKAQFAGKGGKHR</sequence>
<dbReference type="AlphaFoldDB" id="G5IEH3"/>
<comment type="similarity">
    <text evidence="7">Belongs to the binding-protein-dependent transport system permease family.</text>
</comment>
<name>G5IEH3_9FIRM</name>
<evidence type="ECO:0000313" key="10">
    <source>
        <dbReference type="Proteomes" id="UP000005384"/>
    </source>
</evidence>
<dbReference type="OrthoDB" id="9773221at2"/>
<dbReference type="PANTHER" id="PTHR43163:SF6">
    <property type="entry name" value="DIPEPTIDE TRANSPORT SYSTEM PERMEASE PROTEIN DPPB-RELATED"/>
    <property type="match status" value="1"/>
</dbReference>
<dbReference type="Gene3D" id="1.10.3720.10">
    <property type="entry name" value="MetI-like"/>
    <property type="match status" value="1"/>
</dbReference>
<keyword evidence="2 7" id="KW-0813">Transport</keyword>
<dbReference type="PANTHER" id="PTHR43163">
    <property type="entry name" value="DIPEPTIDE TRANSPORT SYSTEM PERMEASE PROTEIN DPPB-RELATED"/>
    <property type="match status" value="1"/>
</dbReference>
<feature type="transmembrane region" description="Helical" evidence="7">
    <location>
        <begin position="134"/>
        <end position="157"/>
    </location>
</feature>
<organism evidence="9 10">
    <name type="scientific">Hungatella hathewayi WAL-18680</name>
    <dbReference type="NCBI Taxonomy" id="742737"/>
    <lineage>
        <taxon>Bacteria</taxon>
        <taxon>Bacillati</taxon>
        <taxon>Bacillota</taxon>
        <taxon>Clostridia</taxon>
        <taxon>Lachnospirales</taxon>
        <taxon>Lachnospiraceae</taxon>
        <taxon>Hungatella</taxon>
    </lineage>
</organism>
<evidence type="ECO:0000256" key="5">
    <source>
        <dbReference type="ARBA" id="ARBA00022989"/>
    </source>
</evidence>
<feature type="domain" description="ABC transmembrane type-1" evidence="8">
    <location>
        <begin position="95"/>
        <end position="296"/>
    </location>
</feature>
<proteinExistence type="inferred from homology"/>
<gene>
    <name evidence="9" type="ORF">HMPREF9473_01900</name>
</gene>
<dbReference type="Proteomes" id="UP000005384">
    <property type="component" value="Unassembled WGS sequence"/>
</dbReference>
<feature type="transmembrane region" description="Helical" evidence="7">
    <location>
        <begin position="9"/>
        <end position="29"/>
    </location>
</feature>
<keyword evidence="6 7" id="KW-0472">Membrane</keyword>
<evidence type="ECO:0000256" key="6">
    <source>
        <dbReference type="ARBA" id="ARBA00023136"/>
    </source>
</evidence>
<dbReference type="Pfam" id="PF19300">
    <property type="entry name" value="BPD_transp_1_N"/>
    <property type="match status" value="1"/>
</dbReference>
<keyword evidence="4 7" id="KW-0812">Transmembrane</keyword>
<dbReference type="RefSeq" id="WP_006779880.1">
    <property type="nucleotide sequence ID" value="NZ_CP040506.1"/>
</dbReference>
<accession>G5IEH3</accession>
<dbReference type="InterPro" id="IPR000515">
    <property type="entry name" value="MetI-like"/>
</dbReference>
<comment type="subcellular location">
    <subcellularLocation>
        <location evidence="1 7">Cell membrane</location>
        <topology evidence="1 7">Multi-pass membrane protein</topology>
    </subcellularLocation>
</comment>
<dbReference type="GO" id="GO:0055085">
    <property type="term" value="P:transmembrane transport"/>
    <property type="evidence" value="ECO:0007669"/>
    <property type="project" value="InterPro"/>
</dbReference>
<evidence type="ECO:0000313" key="9">
    <source>
        <dbReference type="EMBL" id="EHI60122.1"/>
    </source>
</evidence>
<keyword evidence="3" id="KW-1003">Cell membrane</keyword>
<reference evidence="9 10" key="1">
    <citation type="submission" date="2011-08" db="EMBL/GenBank/DDBJ databases">
        <title>The Genome Sequence of Clostridium hathewayi WAL-18680.</title>
        <authorList>
            <consortium name="The Broad Institute Genome Sequencing Platform"/>
            <person name="Earl A."/>
            <person name="Ward D."/>
            <person name="Feldgarden M."/>
            <person name="Gevers D."/>
            <person name="Finegold S.M."/>
            <person name="Summanen P.H."/>
            <person name="Molitoris D.R."/>
            <person name="Song M."/>
            <person name="Daigneault M."/>
            <person name="Allen-Vercoe E."/>
            <person name="Young S.K."/>
            <person name="Zeng Q."/>
            <person name="Gargeya S."/>
            <person name="Fitzgerald M."/>
            <person name="Haas B."/>
            <person name="Abouelleil A."/>
            <person name="Alvarado L."/>
            <person name="Arachchi H.M."/>
            <person name="Berlin A."/>
            <person name="Brown A."/>
            <person name="Chapman S.B."/>
            <person name="Chen Z."/>
            <person name="Dunbar C."/>
            <person name="Freedman E."/>
            <person name="Gearin G."/>
            <person name="Gellesch M."/>
            <person name="Goldberg J."/>
            <person name="Griggs A."/>
            <person name="Gujja S."/>
            <person name="Heiman D."/>
            <person name="Howarth C."/>
            <person name="Larson L."/>
            <person name="Lui A."/>
            <person name="MacDonald P.J.P."/>
            <person name="Montmayeur A."/>
            <person name="Murphy C."/>
            <person name="Neiman D."/>
            <person name="Pearson M."/>
            <person name="Priest M."/>
            <person name="Roberts A."/>
            <person name="Saif S."/>
            <person name="Shea T."/>
            <person name="Shenoy N."/>
            <person name="Sisk P."/>
            <person name="Stolte C."/>
            <person name="Sykes S."/>
            <person name="Wortman J."/>
            <person name="Nusbaum C."/>
            <person name="Birren B."/>
        </authorList>
    </citation>
    <scope>NUCLEOTIDE SEQUENCE [LARGE SCALE GENOMIC DNA]</scope>
    <source>
        <strain evidence="9 10">WAL-18680</strain>
    </source>
</reference>
<dbReference type="CDD" id="cd06261">
    <property type="entry name" value="TM_PBP2"/>
    <property type="match status" value="1"/>
</dbReference>
<feature type="transmembrane region" description="Helical" evidence="7">
    <location>
        <begin position="101"/>
        <end position="122"/>
    </location>
</feature>
<dbReference type="Pfam" id="PF00528">
    <property type="entry name" value="BPD_transp_1"/>
    <property type="match status" value="1"/>
</dbReference>
<comment type="caution">
    <text evidence="9">The sequence shown here is derived from an EMBL/GenBank/DDBJ whole genome shotgun (WGS) entry which is preliminary data.</text>
</comment>
<evidence type="ECO:0000259" key="8">
    <source>
        <dbReference type="PROSITE" id="PS50928"/>
    </source>
</evidence>
<dbReference type="GO" id="GO:0005886">
    <property type="term" value="C:plasma membrane"/>
    <property type="evidence" value="ECO:0007669"/>
    <property type="project" value="UniProtKB-SubCell"/>
</dbReference>
<evidence type="ECO:0000256" key="4">
    <source>
        <dbReference type="ARBA" id="ARBA00022692"/>
    </source>
</evidence>
<evidence type="ECO:0000256" key="3">
    <source>
        <dbReference type="ARBA" id="ARBA00022475"/>
    </source>
</evidence>
<dbReference type="PROSITE" id="PS50928">
    <property type="entry name" value="ABC_TM1"/>
    <property type="match status" value="1"/>
</dbReference>
<evidence type="ECO:0000256" key="1">
    <source>
        <dbReference type="ARBA" id="ARBA00004651"/>
    </source>
</evidence>
<feature type="transmembrane region" description="Helical" evidence="7">
    <location>
        <begin position="231"/>
        <end position="253"/>
    </location>
</feature>
<keyword evidence="10" id="KW-1185">Reference proteome</keyword>
<dbReference type="HOGENOM" id="CLU_036879_0_2_9"/>
<dbReference type="InterPro" id="IPR045621">
    <property type="entry name" value="BPD_transp_1_N"/>
</dbReference>
<dbReference type="SUPFAM" id="SSF161098">
    <property type="entry name" value="MetI-like"/>
    <property type="match status" value="1"/>
</dbReference>
<dbReference type="InterPro" id="IPR035906">
    <property type="entry name" value="MetI-like_sf"/>
</dbReference>
<dbReference type="PATRIC" id="fig|742737.3.peg.1925"/>